<evidence type="ECO:0000313" key="8">
    <source>
        <dbReference type="Proteomes" id="UP000271339"/>
    </source>
</evidence>
<keyword evidence="3" id="KW-0998">Cell outer membrane</keyword>
<evidence type="ECO:0000256" key="2">
    <source>
        <dbReference type="ARBA" id="ARBA00023136"/>
    </source>
</evidence>
<protein>
    <submittedName>
        <fullName evidence="7">WD40 repeat protein</fullName>
    </submittedName>
</protein>
<dbReference type="InterPro" id="IPR011659">
    <property type="entry name" value="WD40"/>
</dbReference>
<dbReference type="PROSITE" id="PS50005">
    <property type="entry name" value="TPR"/>
    <property type="match status" value="1"/>
</dbReference>
<feature type="repeat" description="TPR" evidence="4">
    <location>
        <begin position="58"/>
        <end position="91"/>
    </location>
</feature>
<dbReference type="EMBL" id="REFC01000013">
    <property type="protein sequence ID" value="RMA58459.1"/>
    <property type="molecule type" value="Genomic_DNA"/>
</dbReference>
<dbReference type="InterPro" id="IPR019734">
    <property type="entry name" value="TPR_rpt"/>
</dbReference>
<dbReference type="PANTHER" id="PTHR30329:SF21">
    <property type="entry name" value="LIPOPROTEIN YIAD-RELATED"/>
    <property type="match status" value="1"/>
</dbReference>
<evidence type="ECO:0000256" key="4">
    <source>
        <dbReference type="PROSITE-ProRule" id="PRU00339"/>
    </source>
</evidence>
<evidence type="ECO:0000256" key="3">
    <source>
        <dbReference type="ARBA" id="ARBA00023237"/>
    </source>
</evidence>
<evidence type="ECO:0000259" key="6">
    <source>
        <dbReference type="PROSITE" id="PS51123"/>
    </source>
</evidence>
<dbReference type="SUPFAM" id="SSF82171">
    <property type="entry name" value="DPP6 N-terminal domain-like"/>
    <property type="match status" value="1"/>
</dbReference>
<dbReference type="Pfam" id="PF00691">
    <property type="entry name" value="OmpA"/>
    <property type="match status" value="1"/>
</dbReference>
<organism evidence="7 8">
    <name type="scientific">Ulvibacter antarcticus</name>
    <dbReference type="NCBI Taxonomy" id="442714"/>
    <lineage>
        <taxon>Bacteria</taxon>
        <taxon>Pseudomonadati</taxon>
        <taxon>Bacteroidota</taxon>
        <taxon>Flavobacteriia</taxon>
        <taxon>Flavobacteriales</taxon>
        <taxon>Flavobacteriaceae</taxon>
        <taxon>Ulvibacter</taxon>
    </lineage>
</organism>
<dbReference type="PANTHER" id="PTHR30329">
    <property type="entry name" value="STATOR ELEMENT OF FLAGELLAR MOTOR COMPLEX"/>
    <property type="match status" value="1"/>
</dbReference>
<dbReference type="PROSITE" id="PS51123">
    <property type="entry name" value="OMPA_2"/>
    <property type="match status" value="1"/>
</dbReference>
<keyword evidence="4" id="KW-0802">TPR repeat</keyword>
<evidence type="ECO:0000256" key="1">
    <source>
        <dbReference type="ARBA" id="ARBA00004442"/>
    </source>
</evidence>
<reference evidence="7 8" key="1">
    <citation type="submission" date="2018-10" db="EMBL/GenBank/DDBJ databases">
        <title>Genomic Encyclopedia of Archaeal and Bacterial Type Strains, Phase II (KMG-II): from individual species to whole genera.</title>
        <authorList>
            <person name="Goeker M."/>
        </authorList>
    </citation>
    <scope>NUCLEOTIDE SEQUENCE [LARGE SCALE GENOMIC DNA]</scope>
    <source>
        <strain evidence="7 8">DSM 23424</strain>
    </source>
</reference>
<dbReference type="InterPro" id="IPR050330">
    <property type="entry name" value="Bact_OuterMem_StrucFunc"/>
</dbReference>
<accession>A0A3L9YH09</accession>
<dbReference type="PRINTS" id="PR01021">
    <property type="entry name" value="OMPADOMAIN"/>
</dbReference>
<dbReference type="CDD" id="cd07185">
    <property type="entry name" value="OmpA_C-like"/>
    <property type="match status" value="1"/>
</dbReference>
<comment type="caution">
    <text evidence="7">The sequence shown here is derived from an EMBL/GenBank/DDBJ whole genome shotgun (WGS) entry which is preliminary data.</text>
</comment>
<dbReference type="Gene3D" id="3.30.1330.60">
    <property type="entry name" value="OmpA-like domain"/>
    <property type="match status" value="1"/>
</dbReference>
<name>A0A3L9YH09_9FLAO</name>
<gene>
    <name evidence="7" type="ORF">BXY75_1832</name>
</gene>
<dbReference type="InterPro" id="IPR011990">
    <property type="entry name" value="TPR-like_helical_dom_sf"/>
</dbReference>
<dbReference type="InterPro" id="IPR006664">
    <property type="entry name" value="OMP_bac"/>
</dbReference>
<dbReference type="InterPro" id="IPR006665">
    <property type="entry name" value="OmpA-like"/>
</dbReference>
<evidence type="ECO:0000256" key="5">
    <source>
        <dbReference type="PROSITE-ProRule" id="PRU00473"/>
    </source>
</evidence>
<dbReference type="SUPFAM" id="SSF103088">
    <property type="entry name" value="OmpA-like"/>
    <property type="match status" value="1"/>
</dbReference>
<dbReference type="Gene3D" id="2.60.40.1120">
    <property type="entry name" value="Carboxypeptidase-like, regulatory domain"/>
    <property type="match status" value="1"/>
</dbReference>
<dbReference type="OrthoDB" id="9809364at2"/>
<keyword evidence="8" id="KW-1185">Reference proteome</keyword>
<dbReference type="AlphaFoldDB" id="A0A3L9YH09"/>
<evidence type="ECO:0000313" key="7">
    <source>
        <dbReference type="EMBL" id="RMA58459.1"/>
    </source>
</evidence>
<proteinExistence type="predicted"/>
<dbReference type="SUPFAM" id="SSF49478">
    <property type="entry name" value="Cna protein B-type domain"/>
    <property type="match status" value="1"/>
</dbReference>
<dbReference type="RefSeq" id="WP_121907413.1">
    <property type="nucleotide sequence ID" value="NZ_REFC01000013.1"/>
</dbReference>
<keyword evidence="2 5" id="KW-0472">Membrane</keyword>
<dbReference type="Pfam" id="PF07676">
    <property type="entry name" value="PD40"/>
    <property type="match status" value="1"/>
</dbReference>
<feature type="domain" description="OmpA-like" evidence="6">
    <location>
        <begin position="525"/>
        <end position="645"/>
    </location>
</feature>
<dbReference type="InterPro" id="IPR036737">
    <property type="entry name" value="OmpA-like_sf"/>
</dbReference>
<dbReference type="Proteomes" id="UP000271339">
    <property type="component" value="Unassembled WGS sequence"/>
</dbReference>
<sequence>MKTFIRIIFLSLVIVFSSGNLFAQKKQLEKANQEFDRFSYIDARAIYLKVIEDGYTSAEIYQKLGDTYYWNSDYDNAAKWYSKLANEFPKQTTAQYYFRAAQSLKSINMLDEANHMMAQFEANGGNGLLLKEFDNDPNYLQSIGLVTKNFDLEKVSINSESSDFGPSFYGANKVVYATSSNKNEGFKIDEWNQQPFLDLFVADMDEEGNLSNPRSFSSKINTPYHESSAVFTKDLKTVYFTRNNFINGKKGKDKEKTIRLKLYKATSSGDGDWDNIVELPFNSKEYSVAHPALSVNEQRLYFSSDMPGTLGMSDLWYVDIIGDNSYGTPVNLGEAINTEARESFPFISDEGKLYYSSDGLDGFGGFDVYVTTLNSSGLTGSITGLGKPVNSSQDDFGFIINEEKGLGYISSNRGSAVGGSINDEIYLIKGKCEISIKGTVIDVDDLSLIEGAEVTLLDGDNNIVDTFVVKSDAAFSFMADCDSDYALRASKNGYQPNEKLISTPDKSGEIVVPIALKSMSPCPPNDLGCILSLQPIYFDYDRFNIRPDAEIEIAKVLAAMREYPELVIHIESHTDSRAPNKYNERLSENRAQATLSWLVKKGISKSRLTAKGYGETQLTNRCSDGVACSEAEHQLNRRSMFIIQN</sequence>
<dbReference type="GO" id="GO:0009279">
    <property type="term" value="C:cell outer membrane"/>
    <property type="evidence" value="ECO:0007669"/>
    <property type="project" value="UniProtKB-SubCell"/>
</dbReference>
<comment type="subcellular location">
    <subcellularLocation>
        <location evidence="1">Cell outer membrane</location>
    </subcellularLocation>
</comment>
<dbReference type="SUPFAM" id="SSF48452">
    <property type="entry name" value="TPR-like"/>
    <property type="match status" value="1"/>
</dbReference>
<dbReference type="Gene3D" id="1.25.40.10">
    <property type="entry name" value="Tetratricopeptide repeat domain"/>
    <property type="match status" value="1"/>
</dbReference>